<feature type="transmembrane region" description="Helical" evidence="1">
    <location>
        <begin position="102"/>
        <end position="126"/>
    </location>
</feature>
<gene>
    <name evidence="2" type="ORF">SEMRO_48_G028280.1</name>
</gene>
<keyword evidence="1" id="KW-1133">Transmembrane helix</keyword>
<feature type="transmembrane region" description="Helical" evidence="1">
    <location>
        <begin position="147"/>
        <end position="168"/>
    </location>
</feature>
<dbReference type="EMBL" id="CAICTM010000048">
    <property type="protein sequence ID" value="CAB9498908.1"/>
    <property type="molecule type" value="Genomic_DNA"/>
</dbReference>
<feature type="transmembrane region" description="Helical" evidence="1">
    <location>
        <begin position="12"/>
        <end position="32"/>
    </location>
</feature>
<proteinExistence type="predicted"/>
<keyword evidence="1" id="KW-0812">Transmembrane</keyword>
<dbReference type="AlphaFoldDB" id="A0A9N8H1T4"/>
<keyword evidence="3" id="KW-1185">Reference proteome</keyword>
<feature type="transmembrane region" description="Helical" evidence="1">
    <location>
        <begin position="180"/>
        <end position="201"/>
    </location>
</feature>
<keyword evidence="1" id="KW-0472">Membrane</keyword>
<comment type="caution">
    <text evidence="2">The sequence shown here is derived from an EMBL/GenBank/DDBJ whole genome shotgun (WGS) entry which is preliminary data.</text>
</comment>
<name>A0A9N8H1T4_9STRA</name>
<evidence type="ECO:0000313" key="2">
    <source>
        <dbReference type="EMBL" id="CAB9498908.1"/>
    </source>
</evidence>
<feature type="transmembrane region" description="Helical" evidence="1">
    <location>
        <begin position="293"/>
        <end position="313"/>
    </location>
</feature>
<accession>A0A9N8H1T4</accession>
<sequence length="413" mass="45025">MELPASESASLVLALTAPSLLWLFLRFAESLWRQHKALKHHLKNALFSTDSNNKTSNSSSKAFAIHVLTGLPLVLTAPYLAYLMVPGVLMDNVDNGSAVNGFAVGFLKFLSTALIVVNSTVVFWIVPHPSRYQSYGVDQRAFVRGLAIMYVAGLQFTAMPLSCLIFLARNTTNNDMVDAAVPLVAAIMTPLLYWWTVLICASELYSSQFQWEHQFWARPILTHCMGHGLKQKSKLTAAFINADTPKKRAAQVVMFCIFGAVGVLASVQAVGFLTETVAGVATQRTTIGRAQELYFVVLSLYLTLIMSAGFFTMSQSIFDADLSAAAASSKQQEDKQKKNDDYNETTATQKVSSEPLLTMGEVKVLVETLLTQALPVALLVVGPEWVGMTSFADFVGPFLLWNPCVVAAASTSN</sequence>
<reference evidence="2" key="1">
    <citation type="submission" date="2020-06" db="EMBL/GenBank/DDBJ databases">
        <authorList>
            <consortium name="Plant Systems Biology data submission"/>
        </authorList>
    </citation>
    <scope>NUCLEOTIDE SEQUENCE</scope>
    <source>
        <strain evidence="2">D6</strain>
    </source>
</reference>
<dbReference type="Proteomes" id="UP001153069">
    <property type="component" value="Unassembled WGS sequence"/>
</dbReference>
<evidence type="ECO:0000256" key="1">
    <source>
        <dbReference type="SAM" id="Phobius"/>
    </source>
</evidence>
<feature type="transmembrane region" description="Helical" evidence="1">
    <location>
        <begin position="63"/>
        <end position="82"/>
    </location>
</feature>
<feature type="transmembrane region" description="Helical" evidence="1">
    <location>
        <begin position="252"/>
        <end position="273"/>
    </location>
</feature>
<protein>
    <submittedName>
        <fullName evidence="2">Uncharacterized protein</fullName>
    </submittedName>
</protein>
<evidence type="ECO:0000313" key="3">
    <source>
        <dbReference type="Proteomes" id="UP001153069"/>
    </source>
</evidence>
<organism evidence="2 3">
    <name type="scientific">Seminavis robusta</name>
    <dbReference type="NCBI Taxonomy" id="568900"/>
    <lineage>
        <taxon>Eukaryota</taxon>
        <taxon>Sar</taxon>
        <taxon>Stramenopiles</taxon>
        <taxon>Ochrophyta</taxon>
        <taxon>Bacillariophyta</taxon>
        <taxon>Bacillariophyceae</taxon>
        <taxon>Bacillariophycidae</taxon>
        <taxon>Naviculales</taxon>
        <taxon>Naviculaceae</taxon>
        <taxon>Seminavis</taxon>
    </lineage>
</organism>